<evidence type="ECO:0000313" key="2">
    <source>
        <dbReference type="EMBL" id="KXU99800.1"/>
    </source>
</evidence>
<keyword evidence="1" id="KW-0732">Signal</keyword>
<gene>
    <name evidence="2" type="ORF">AD929_13645</name>
</gene>
<protein>
    <submittedName>
        <fullName evidence="2">Uncharacterized protein</fullName>
    </submittedName>
</protein>
<dbReference type="EMBL" id="LHZB01000119">
    <property type="protein sequence ID" value="KXU99800.1"/>
    <property type="molecule type" value="Genomic_DNA"/>
</dbReference>
<feature type="chain" id="PRO_5007552838" evidence="1">
    <location>
        <begin position="23"/>
        <end position="78"/>
    </location>
</feature>
<sequence length="78" mass="8115">MKLSIGRLLATLCFFPAAPAMAQGAGMALELAQGNWLSMHHTVDGGITTGVCVALAVDGGLGLRVDGNDIELRFTDEK</sequence>
<proteinExistence type="predicted"/>
<dbReference type="PATRIC" id="fig|442.7.peg.870"/>
<name>A0A149QR98_9PROT</name>
<organism evidence="2 3">
    <name type="scientific">Gluconobacter potus</name>
    <dbReference type="NCBI Taxonomy" id="2724927"/>
    <lineage>
        <taxon>Bacteria</taxon>
        <taxon>Pseudomonadati</taxon>
        <taxon>Pseudomonadota</taxon>
        <taxon>Alphaproteobacteria</taxon>
        <taxon>Acetobacterales</taxon>
        <taxon>Acetobacteraceae</taxon>
        <taxon>Gluconobacter</taxon>
    </lineage>
</organism>
<dbReference type="Proteomes" id="UP000075573">
    <property type="component" value="Unassembled WGS sequence"/>
</dbReference>
<feature type="signal peptide" evidence="1">
    <location>
        <begin position="1"/>
        <end position="22"/>
    </location>
</feature>
<dbReference type="AlphaFoldDB" id="A0A149QR98"/>
<evidence type="ECO:0000256" key="1">
    <source>
        <dbReference type="SAM" id="SignalP"/>
    </source>
</evidence>
<reference evidence="2 3" key="1">
    <citation type="submission" date="2015-06" db="EMBL/GenBank/DDBJ databases">
        <title>Improved classification and identification of acetic acid bacteria using matrix-assisted laser desorption/ionization time-of-flight mass spectrometry; Gluconobacter nephelii and Gluconobacter uchimurae are later heterotypic synonyms of Gluconobacter japonicus and Gluconobacter oxydans, respectively.</title>
        <authorList>
            <person name="Li L."/>
            <person name="Cleenwerck I."/>
            <person name="De Vuyst L."/>
            <person name="Vandamme P."/>
        </authorList>
    </citation>
    <scope>NUCLEOTIDE SEQUENCE [LARGE SCALE GENOMIC DNA]</scope>
    <source>
        <strain evidence="2 3">LMG 1764</strain>
    </source>
</reference>
<accession>A0A149QR98</accession>
<evidence type="ECO:0000313" key="3">
    <source>
        <dbReference type="Proteomes" id="UP000075573"/>
    </source>
</evidence>
<comment type="caution">
    <text evidence="2">The sequence shown here is derived from an EMBL/GenBank/DDBJ whole genome shotgun (WGS) entry which is preliminary data.</text>
</comment>
<dbReference type="RefSeq" id="WP_062497507.1">
    <property type="nucleotide sequence ID" value="NZ_LHZB01000119.1"/>
</dbReference>